<evidence type="ECO:0000256" key="1">
    <source>
        <dbReference type="SAM" id="MobiDB-lite"/>
    </source>
</evidence>
<dbReference type="AlphaFoldDB" id="A0A5B7HD62"/>
<feature type="region of interest" description="Disordered" evidence="1">
    <location>
        <begin position="1"/>
        <end position="24"/>
    </location>
</feature>
<accession>A0A5B7HD62</accession>
<name>A0A5B7HD62_PORTR</name>
<keyword evidence="3" id="KW-1185">Reference proteome</keyword>
<feature type="compositionally biased region" description="Pro residues" evidence="1">
    <location>
        <begin position="12"/>
        <end position="21"/>
    </location>
</feature>
<protein>
    <submittedName>
        <fullName evidence="2">Uncharacterized protein</fullName>
    </submittedName>
</protein>
<feature type="region of interest" description="Disordered" evidence="1">
    <location>
        <begin position="39"/>
        <end position="65"/>
    </location>
</feature>
<comment type="caution">
    <text evidence="2">The sequence shown here is derived from an EMBL/GenBank/DDBJ whole genome shotgun (WGS) entry which is preliminary data.</text>
</comment>
<dbReference type="Proteomes" id="UP000324222">
    <property type="component" value="Unassembled WGS sequence"/>
</dbReference>
<organism evidence="2 3">
    <name type="scientific">Portunus trituberculatus</name>
    <name type="common">Swimming crab</name>
    <name type="synonym">Neptunus trituberculatus</name>
    <dbReference type="NCBI Taxonomy" id="210409"/>
    <lineage>
        <taxon>Eukaryota</taxon>
        <taxon>Metazoa</taxon>
        <taxon>Ecdysozoa</taxon>
        <taxon>Arthropoda</taxon>
        <taxon>Crustacea</taxon>
        <taxon>Multicrustacea</taxon>
        <taxon>Malacostraca</taxon>
        <taxon>Eumalacostraca</taxon>
        <taxon>Eucarida</taxon>
        <taxon>Decapoda</taxon>
        <taxon>Pleocyemata</taxon>
        <taxon>Brachyura</taxon>
        <taxon>Eubrachyura</taxon>
        <taxon>Portunoidea</taxon>
        <taxon>Portunidae</taxon>
        <taxon>Portuninae</taxon>
        <taxon>Portunus</taxon>
    </lineage>
</organism>
<reference evidence="2 3" key="1">
    <citation type="submission" date="2019-05" db="EMBL/GenBank/DDBJ databases">
        <title>Another draft genome of Portunus trituberculatus and its Hox gene families provides insights of decapod evolution.</title>
        <authorList>
            <person name="Jeong J.-H."/>
            <person name="Song I."/>
            <person name="Kim S."/>
            <person name="Choi T."/>
            <person name="Kim D."/>
            <person name="Ryu S."/>
            <person name="Kim W."/>
        </authorList>
    </citation>
    <scope>NUCLEOTIDE SEQUENCE [LARGE SCALE GENOMIC DNA]</scope>
    <source>
        <tissue evidence="2">Muscle</tissue>
    </source>
</reference>
<evidence type="ECO:0000313" key="2">
    <source>
        <dbReference type="EMBL" id="MPC67545.1"/>
    </source>
</evidence>
<gene>
    <name evidence="2" type="ORF">E2C01_061722</name>
</gene>
<sequence length="65" mass="7057">MRSVVVESHPFPLFPSPPPRQPGCDDQCFSIITPSLLASPRGGDGAPVRCGQMGSIPNMERNEEY</sequence>
<dbReference type="EMBL" id="VSRR010026400">
    <property type="protein sequence ID" value="MPC67545.1"/>
    <property type="molecule type" value="Genomic_DNA"/>
</dbReference>
<evidence type="ECO:0000313" key="3">
    <source>
        <dbReference type="Proteomes" id="UP000324222"/>
    </source>
</evidence>
<proteinExistence type="predicted"/>